<gene>
    <name evidence="2" type="ORF">RNB18_44910</name>
</gene>
<evidence type="ECO:0000256" key="1">
    <source>
        <dbReference type="SAM" id="MobiDB-lite"/>
    </source>
</evidence>
<proteinExistence type="predicted"/>
<organism evidence="2 3">
    <name type="scientific">Streptomyces doebereineriae</name>
    <dbReference type="NCBI Taxonomy" id="3075528"/>
    <lineage>
        <taxon>Bacteria</taxon>
        <taxon>Bacillati</taxon>
        <taxon>Actinomycetota</taxon>
        <taxon>Actinomycetes</taxon>
        <taxon>Kitasatosporales</taxon>
        <taxon>Streptomycetaceae</taxon>
        <taxon>Streptomyces</taxon>
    </lineage>
</organism>
<evidence type="ECO:0008006" key="4">
    <source>
        <dbReference type="Google" id="ProtNLM"/>
    </source>
</evidence>
<evidence type="ECO:0000313" key="3">
    <source>
        <dbReference type="Proteomes" id="UP001183824"/>
    </source>
</evidence>
<sequence length="106" mass="11983">MSFAAPQEARQGCRTTAHKDGRAAQNRVAAADAEWERDHRLLTTAVALEQNRFADTGPELTGWIQEFRSGQPAALPKARELIRARELTRLNVSGRSYARDREHRRS</sequence>
<keyword evidence="3" id="KW-1185">Reference proteome</keyword>
<protein>
    <recommendedName>
        <fullName evidence="4">Integrase</fullName>
    </recommendedName>
</protein>
<reference evidence="3" key="1">
    <citation type="submission" date="2023-07" db="EMBL/GenBank/DDBJ databases">
        <title>30 novel species of actinomycetes from the DSMZ collection.</title>
        <authorList>
            <person name="Nouioui I."/>
        </authorList>
    </citation>
    <scope>NUCLEOTIDE SEQUENCE [LARGE SCALE GENOMIC DNA]</scope>
    <source>
        <strain evidence="3">DSM 41640</strain>
    </source>
</reference>
<feature type="region of interest" description="Disordered" evidence="1">
    <location>
        <begin position="1"/>
        <end position="25"/>
    </location>
</feature>
<dbReference type="Proteomes" id="UP001183824">
    <property type="component" value="Unassembled WGS sequence"/>
</dbReference>
<name>A0ABU2VPM2_9ACTN</name>
<evidence type="ECO:0000313" key="2">
    <source>
        <dbReference type="EMBL" id="MDT0487228.1"/>
    </source>
</evidence>
<dbReference type="RefSeq" id="WP_311719921.1">
    <property type="nucleotide sequence ID" value="NZ_JAVREZ010000026.1"/>
</dbReference>
<dbReference type="EMBL" id="JAVREZ010000026">
    <property type="protein sequence ID" value="MDT0487228.1"/>
    <property type="molecule type" value="Genomic_DNA"/>
</dbReference>
<comment type="caution">
    <text evidence="2">The sequence shown here is derived from an EMBL/GenBank/DDBJ whole genome shotgun (WGS) entry which is preliminary data.</text>
</comment>
<accession>A0ABU2VPM2</accession>